<comment type="subcellular location">
    <subcellularLocation>
        <location evidence="1">Membrane</location>
        <topology evidence="1">Multi-pass membrane protein</topology>
    </subcellularLocation>
</comment>
<feature type="transmembrane region" description="Helical" evidence="7">
    <location>
        <begin position="57"/>
        <end position="80"/>
    </location>
</feature>
<dbReference type="InterPro" id="IPR052337">
    <property type="entry name" value="SAT4-like"/>
</dbReference>
<dbReference type="GO" id="GO:0016020">
    <property type="term" value="C:membrane"/>
    <property type="evidence" value="ECO:0007669"/>
    <property type="project" value="UniProtKB-SubCell"/>
</dbReference>
<dbReference type="Proteomes" id="UP000567885">
    <property type="component" value="Unassembled WGS sequence"/>
</dbReference>
<feature type="compositionally biased region" description="Polar residues" evidence="6">
    <location>
        <begin position="245"/>
        <end position="255"/>
    </location>
</feature>
<dbReference type="PANTHER" id="PTHR33048">
    <property type="entry name" value="PTH11-LIKE INTEGRAL MEMBRANE PROTEIN (AFU_ORTHOLOGUE AFUA_5G11245)"/>
    <property type="match status" value="1"/>
</dbReference>
<feature type="domain" description="Rhodopsin" evidence="8">
    <location>
        <begin position="41"/>
        <end position="243"/>
    </location>
</feature>
<reference evidence="9 10" key="1">
    <citation type="submission" date="2020-05" db="EMBL/GenBank/DDBJ databases">
        <title>Identification and distribution of gene clusters putatively required for synthesis of sphingolipid metabolism inhibitors in phylogenetically diverse species of the filamentous fungus Fusarium.</title>
        <authorList>
            <person name="Kim H.-S."/>
            <person name="Busman M."/>
            <person name="Brown D.W."/>
            <person name="Divon H."/>
            <person name="Uhlig S."/>
            <person name="Proctor R.H."/>
        </authorList>
    </citation>
    <scope>NUCLEOTIDE SEQUENCE [LARGE SCALE GENOMIC DNA]</scope>
    <source>
        <strain evidence="9 10">NRRL 20693</strain>
    </source>
</reference>
<evidence type="ECO:0000256" key="5">
    <source>
        <dbReference type="ARBA" id="ARBA00038359"/>
    </source>
</evidence>
<dbReference type="InterPro" id="IPR049326">
    <property type="entry name" value="Rhodopsin_dom_fungi"/>
</dbReference>
<evidence type="ECO:0000256" key="3">
    <source>
        <dbReference type="ARBA" id="ARBA00022989"/>
    </source>
</evidence>
<keyword evidence="10" id="KW-1185">Reference proteome</keyword>
<keyword evidence="3 7" id="KW-1133">Transmembrane helix</keyword>
<dbReference type="Pfam" id="PF20684">
    <property type="entry name" value="Fung_rhodopsin"/>
    <property type="match status" value="1"/>
</dbReference>
<evidence type="ECO:0000259" key="8">
    <source>
        <dbReference type="Pfam" id="PF20684"/>
    </source>
</evidence>
<keyword evidence="4 7" id="KW-0472">Membrane</keyword>
<feature type="transmembrane region" description="Helical" evidence="7">
    <location>
        <begin position="100"/>
        <end position="123"/>
    </location>
</feature>
<evidence type="ECO:0000313" key="9">
    <source>
        <dbReference type="EMBL" id="KAF5668353.1"/>
    </source>
</evidence>
<dbReference type="PANTHER" id="PTHR33048:SF47">
    <property type="entry name" value="INTEGRAL MEMBRANE PROTEIN-RELATED"/>
    <property type="match status" value="1"/>
</dbReference>
<protein>
    <recommendedName>
        <fullName evidence="8">Rhodopsin domain-containing protein</fullName>
    </recommendedName>
</protein>
<evidence type="ECO:0000256" key="6">
    <source>
        <dbReference type="SAM" id="MobiDB-lite"/>
    </source>
</evidence>
<feature type="transmembrane region" description="Helical" evidence="7">
    <location>
        <begin position="214"/>
        <end position="236"/>
    </location>
</feature>
<name>A0A8H5TEZ5_FUSHE</name>
<evidence type="ECO:0000313" key="10">
    <source>
        <dbReference type="Proteomes" id="UP000567885"/>
    </source>
</evidence>
<feature type="transmembrane region" description="Helical" evidence="7">
    <location>
        <begin position="24"/>
        <end position="45"/>
    </location>
</feature>
<dbReference type="AlphaFoldDB" id="A0A8H5TEZ5"/>
<feature type="region of interest" description="Disordered" evidence="6">
    <location>
        <begin position="245"/>
        <end position="266"/>
    </location>
</feature>
<organism evidence="9 10">
    <name type="scientific">Fusarium heterosporum</name>
    <dbReference type="NCBI Taxonomy" id="42747"/>
    <lineage>
        <taxon>Eukaryota</taxon>
        <taxon>Fungi</taxon>
        <taxon>Dikarya</taxon>
        <taxon>Ascomycota</taxon>
        <taxon>Pezizomycotina</taxon>
        <taxon>Sordariomycetes</taxon>
        <taxon>Hypocreomycetidae</taxon>
        <taxon>Hypocreales</taxon>
        <taxon>Nectriaceae</taxon>
        <taxon>Fusarium</taxon>
        <taxon>Fusarium heterosporum species complex</taxon>
    </lineage>
</organism>
<evidence type="ECO:0000256" key="4">
    <source>
        <dbReference type="ARBA" id="ARBA00023136"/>
    </source>
</evidence>
<keyword evidence="2 7" id="KW-0812">Transmembrane</keyword>
<comment type="caution">
    <text evidence="9">The sequence shown here is derived from an EMBL/GenBank/DDBJ whole genome shotgun (WGS) entry which is preliminary data.</text>
</comment>
<evidence type="ECO:0000256" key="2">
    <source>
        <dbReference type="ARBA" id="ARBA00022692"/>
    </source>
</evidence>
<feature type="transmembrane region" description="Helical" evidence="7">
    <location>
        <begin position="179"/>
        <end position="202"/>
    </location>
</feature>
<proteinExistence type="inferred from homology"/>
<evidence type="ECO:0000256" key="7">
    <source>
        <dbReference type="SAM" id="Phobius"/>
    </source>
</evidence>
<comment type="similarity">
    <text evidence="5">Belongs to the SAT4 family.</text>
</comment>
<sequence>MSASGDWGPAPAGIDLTETKDGEILRPVIALMMLGIFAVALRLVARFKSGTSIAIDDYLILLALIFALSTAALCIMSIPFGGGKNLWVVTFAEFTTLWKVTYAFVLIYATTVTLTKASILLFYRRVFGINLAHRICMGLVLGYWVAIIIAWFSGCRPASFFWEQFTNPEAKGTCMNTSLFYFVNGICAMLIDIAILCVPIPTILKLQMPNRQKIAVGGILLVGTFVCVASVVRIIYMDRTVTSTAEGEGESNSWGPNKPRSQWKPYHGGFKLRQDDELELTVDISHGNTQFEGQGGTSIHVQNEFTWVDANGSLGPQK</sequence>
<dbReference type="OrthoDB" id="5329176at2759"/>
<dbReference type="EMBL" id="JAAGWQ010000094">
    <property type="protein sequence ID" value="KAF5668353.1"/>
    <property type="molecule type" value="Genomic_DNA"/>
</dbReference>
<feature type="transmembrane region" description="Helical" evidence="7">
    <location>
        <begin position="135"/>
        <end position="159"/>
    </location>
</feature>
<evidence type="ECO:0000256" key="1">
    <source>
        <dbReference type="ARBA" id="ARBA00004141"/>
    </source>
</evidence>
<gene>
    <name evidence="9" type="ORF">FHETE_5289</name>
</gene>
<accession>A0A8H5TEZ5</accession>